<feature type="domain" description="Nudix hydrolase" evidence="3">
    <location>
        <begin position="66"/>
        <end position="196"/>
    </location>
</feature>
<gene>
    <name evidence="4" type="primary">mutT_2</name>
    <name evidence="4" type="ORF">KIMC2_19470</name>
</gene>
<keyword evidence="5" id="KW-1185">Reference proteome</keyword>
<reference evidence="4 5" key="1">
    <citation type="journal article" date="2023" name="Microbiol. Spectr.">
        <title>Symbiosis of Carpenter Bees with Uncharacterized Lactic Acid Bacteria Showing NAD Auxotrophy.</title>
        <authorList>
            <person name="Kawasaki S."/>
            <person name="Ozawa K."/>
            <person name="Mori T."/>
            <person name="Yamamoto A."/>
            <person name="Ito M."/>
            <person name="Ohkuma M."/>
            <person name="Sakamoto M."/>
            <person name="Matsutani M."/>
        </authorList>
    </citation>
    <scope>NUCLEOTIDE SEQUENCE [LARGE SCALE GENOMIC DNA]</scope>
    <source>
        <strain evidence="4 5">KimC2</strain>
    </source>
</reference>
<dbReference type="InterPro" id="IPR000086">
    <property type="entry name" value="NUDIX_hydrolase_dom"/>
</dbReference>
<dbReference type="Pfam" id="PF00293">
    <property type="entry name" value="NUDIX"/>
    <property type="match status" value="1"/>
</dbReference>
<dbReference type="PROSITE" id="PS51462">
    <property type="entry name" value="NUDIX"/>
    <property type="match status" value="1"/>
</dbReference>
<evidence type="ECO:0000256" key="2">
    <source>
        <dbReference type="ARBA" id="ARBA00022801"/>
    </source>
</evidence>
<dbReference type="InterPro" id="IPR059176">
    <property type="entry name" value="UDP-X_N"/>
</dbReference>
<dbReference type="PANTHER" id="PTHR43046:SF16">
    <property type="entry name" value="ADP-RIBOSE PYROPHOSPHATASE YJHB-RELATED"/>
    <property type="match status" value="1"/>
</dbReference>
<dbReference type="PANTHER" id="PTHR43046">
    <property type="entry name" value="GDP-MANNOSE MANNOSYL HYDROLASE"/>
    <property type="match status" value="1"/>
</dbReference>
<evidence type="ECO:0000256" key="1">
    <source>
        <dbReference type="ARBA" id="ARBA00001946"/>
    </source>
</evidence>
<comment type="cofactor">
    <cofactor evidence="1">
        <name>Mg(2+)</name>
        <dbReference type="ChEBI" id="CHEBI:18420"/>
    </cofactor>
</comment>
<dbReference type="Gene3D" id="3.90.79.10">
    <property type="entry name" value="Nucleoside Triphosphate Pyrophosphohydrolase"/>
    <property type="match status" value="1"/>
</dbReference>
<dbReference type="InterPro" id="IPR015797">
    <property type="entry name" value="NUDIX_hydrolase-like_dom_sf"/>
</dbReference>
<dbReference type="GO" id="GO:0016787">
    <property type="term" value="F:hydrolase activity"/>
    <property type="evidence" value="ECO:0007669"/>
    <property type="project" value="UniProtKB-KW"/>
</dbReference>
<dbReference type="Pfam" id="PF12535">
    <property type="entry name" value="Nudix_N"/>
    <property type="match status" value="1"/>
</dbReference>
<proteinExistence type="predicted"/>
<evidence type="ECO:0000313" key="5">
    <source>
        <dbReference type="Proteomes" id="UP001321804"/>
    </source>
</evidence>
<keyword evidence="2" id="KW-0378">Hydrolase</keyword>
<dbReference type="EMBL" id="AP026801">
    <property type="protein sequence ID" value="BDR57385.1"/>
    <property type="molecule type" value="Genomic_DNA"/>
</dbReference>
<evidence type="ECO:0000259" key="3">
    <source>
        <dbReference type="PROSITE" id="PS51462"/>
    </source>
</evidence>
<sequence length="202" mass="23018">MTIDYLAKYRRMLALAESGLAYAKDPFDIERYEEIKKIVELLMSANTEVPLATIEKYVALDQGYATPKAEVRAFIRRGQEVLLVQDHATQLWSLPGGFADIGYSPSENAAKEVFEETGLKVKVDGLIALYDTEKRPDIPQIYQFYKMIFACTPESGSFKENNETDQVKYFTLDNLPPLSLNRTTSEQLKYLFNVKIKPLVID</sequence>
<dbReference type="SUPFAM" id="SSF55811">
    <property type="entry name" value="Nudix"/>
    <property type="match status" value="1"/>
</dbReference>
<protein>
    <submittedName>
        <fullName evidence="4">Phosphohydrolase</fullName>
    </submittedName>
</protein>
<evidence type="ECO:0000313" key="4">
    <source>
        <dbReference type="EMBL" id="BDR57385.1"/>
    </source>
</evidence>
<dbReference type="RefSeq" id="WP_317696440.1">
    <property type="nucleotide sequence ID" value="NZ_AP026801.1"/>
</dbReference>
<dbReference type="Gene3D" id="6.10.250.1120">
    <property type="match status" value="1"/>
</dbReference>
<dbReference type="AlphaFoldDB" id="A0AAU9D7H5"/>
<dbReference type="Proteomes" id="UP001321804">
    <property type="component" value="Chromosome"/>
</dbReference>
<accession>A0AAU9D7H5</accession>
<name>A0AAU9D7H5_9LACO</name>
<organism evidence="4 5">
    <name type="scientific">Xylocopilactobacillus apis</name>
    <dbReference type="NCBI Taxonomy" id="2932183"/>
    <lineage>
        <taxon>Bacteria</taxon>
        <taxon>Bacillati</taxon>
        <taxon>Bacillota</taxon>
        <taxon>Bacilli</taxon>
        <taxon>Lactobacillales</taxon>
        <taxon>Lactobacillaceae</taxon>
        <taxon>Xylocopilactobacillus</taxon>
    </lineage>
</organism>
<dbReference type="KEGG" id="xak:KIMC2_19470"/>